<protein>
    <submittedName>
        <fullName evidence="1">IS1 family transposase</fullName>
    </submittedName>
</protein>
<keyword evidence="2" id="KW-1185">Reference proteome</keyword>
<proteinExistence type="predicted"/>
<gene>
    <name evidence="1" type="ORF">EVC62_07770</name>
</gene>
<evidence type="ECO:0000313" key="1">
    <source>
        <dbReference type="EMBL" id="WFF41412.1"/>
    </source>
</evidence>
<sequence>MATADSTPFSTFEIPPTRRHVETIDFMLSRPALALLPESLRPAARGFLAYLATLPGSAPHVCPVCDSRAIHLAMPAGTRGMRRDSYLCRDCRKRFTVLTGTPLRLLRSEEKWKPWMSYRFQGFSQELIANFLGISNKASMTWSRAFLKAMADYDTELHAWWQAHQSTEISELTEEAARALAECQAMLAGLRATSDRRCPHCGSASVQVITSRRATEYQCHGCQRRYSNLTETPLSHLQHIELWPDYVRHLVLGYHDTELEQIFDLSKPLTNLWRQRFLQLLQARWPLLAHWTLWQWSRRRANPGNVPLA</sequence>
<dbReference type="RefSeq" id="WP_110689628.1">
    <property type="nucleotide sequence ID" value="NZ_CP035631.1"/>
</dbReference>
<reference evidence="1 2" key="1">
    <citation type="submission" date="2019-01" db="EMBL/GenBank/DDBJ databases">
        <title>Genome sequence of Salinicola endophyticus REST5.</title>
        <authorList>
            <person name="Nascimento F.X."/>
        </authorList>
    </citation>
    <scope>NUCLEOTIDE SEQUENCE [LARGE SCALE GENOMIC DNA]</scope>
    <source>
        <strain evidence="1 2">REST5</strain>
    </source>
</reference>
<dbReference type="Proteomes" id="UP001321526">
    <property type="component" value="Chromosome"/>
</dbReference>
<accession>A0ABY8FFR9</accession>
<evidence type="ECO:0000313" key="2">
    <source>
        <dbReference type="Proteomes" id="UP001321526"/>
    </source>
</evidence>
<dbReference type="EMBL" id="CP035631">
    <property type="protein sequence ID" value="WFF41412.1"/>
    <property type="molecule type" value="Genomic_DNA"/>
</dbReference>
<name>A0ABY8FFR9_9GAMM</name>
<organism evidence="1 2">
    <name type="scientific">Salinicola endophyticus</name>
    <dbReference type="NCBI Taxonomy" id="1949083"/>
    <lineage>
        <taxon>Bacteria</taxon>
        <taxon>Pseudomonadati</taxon>
        <taxon>Pseudomonadota</taxon>
        <taxon>Gammaproteobacteria</taxon>
        <taxon>Oceanospirillales</taxon>
        <taxon>Halomonadaceae</taxon>
        <taxon>Salinicola</taxon>
    </lineage>
</organism>